<reference evidence="1 2" key="1">
    <citation type="journal article" date="2021" name="BMC Genomics">
        <title>Datura genome reveals duplications of psychoactive alkaloid biosynthetic genes and high mutation rate following tissue culture.</title>
        <authorList>
            <person name="Rajewski A."/>
            <person name="Carter-House D."/>
            <person name="Stajich J."/>
            <person name="Litt A."/>
        </authorList>
    </citation>
    <scope>NUCLEOTIDE SEQUENCE [LARGE SCALE GENOMIC DNA]</scope>
    <source>
        <strain evidence="1">AR-01</strain>
    </source>
</reference>
<name>A0ABS8RLG5_DATST</name>
<dbReference type="Proteomes" id="UP000823775">
    <property type="component" value="Unassembled WGS sequence"/>
</dbReference>
<evidence type="ECO:0000313" key="1">
    <source>
        <dbReference type="EMBL" id="MCD7447418.1"/>
    </source>
</evidence>
<comment type="caution">
    <text evidence="1">The sequence shown here is derived from an EMBL/GenBank/DDBJ whole genome shotgun (WGS) entry which is preliminary data.</text>
</comment>
<organism evidence="1 2">
    <name type="scientific">Datura stramonium</name>
    <name type="common">Jimsonweed</name>
    <name type="synonym">Common thornapple</name>
    <dbReference type="NCBI Taxonomy" id="4076"/>
    <lineage>
        <taxon>Eukaryota</taxon>
        <taxon>Viridiplantae</taxon>
        <taxon>Streptophyta</taxon>
        <taxon>Embryophyta</taxon>
        <taxon>Tracheophyta</taxon>
        <taxon>Spermatophyta</taxon>
        <taxon>Magnoliopsida</taxon>
        <taxon>eudicotyledons</taxon>
        <taxon>Gunneridae</taxon>
        <taxon>Pentapetalae</taxon>
        <taxon>asterids</taxon>
        <taxon>lamiids</taxon>
        <taxon>Solanales</taxon>
        <taxon>Solanaceae</taxon>
        <taxon>Solanoideae</taxon>
        <taxon>Datureae</taxon>
        <taxon>Datura</taxon>
    </lineage>
</organism>
<proteinExistence type="predicted"/>
<dbReference type="EMBL" id="JACEIK010000036">
    <property type="protein sequence ID" value="MCD7447418.1"/>
    <property type="molecule type" value="Genomic_DNA"/>
</dbReference>
<evidence type="ECO:0000313" key="2">
    <source>
        <dbReference type="Proteomes" id="UP000823775"/>
    </source>
</evidence>
<protein>
    <submittedName>
        <fullName evidence="1">Uncharacterized protein</fullName>
    </submittedName>
</protein>
<accession>A0ABS8RLG5</accession>
<gene>
    <name evidence="1" type="ORF">HAX54_029092</name>
</gene>
<sequence>MEAYYLSFKENRSITAEAQFEVASFKDDFPDIYNQIGIRDWGPFTIPMGPYFPELVWEFYASSRARQSIFKHKGRVDAMSCLPFVLVWDQEVPITPESINSIYWDDPTRPSSEFKRKEMYCFNWRGSECVSPVLFG</sequence>
<keyword evidence="2" id="KW-1185">Reference proteome</keyword>